<keyword evidence="3 6" id="KW-0812">Transmembrane</keyword>
<comment type="subcellular location">
    <subcellularLocation>
        <location evidence="1 6">Membrane</location>
        <topology evidence="1 6">Multi-pass membrane protein</topology>
    </subcellularLocation>
</comment>
<organism evidence="7 8">
    <name type="scientific">Poecilia reticulata</name>
    <name type="common">Guppy</name>
    <name type="synonym">Acanthophacelus reticulatus</name>
    <dbReference type="NCBI Taxonomy" id="8081"/>
    <lineage>
        <taxon>Eukaryota</taxon>
        <taxon>Metazoa</taxon>
        <taxon>Chordata</taxon>
        <taxon>Craniata</taxon>
        <taxon>Vertebrata</taxon>
        <taxon>Euteleostomi</taxon>
        <taxon>Actinopterygii</taxon>
        <taxon>Neopterygii</taxon>
        <taxon>Teleostei</taxon>
        <taxon>Neoteleostei</taxon>
        <taxon>Acanthomorphata</taxon>
        <taxon>Ovalentaria</taxon>
        <taxon>Atherinomorphae</taxon>
        <taxon>Cyprinodontiformes</taxon>
        <taxon>Poeciliidae</taxon>
        <taxon>Poeciliinae</taxon>
        <taxon>Poecilia</taxon>
    </lineage>
</organism>
<dbReference type="Pfam" id="PF00335">
    <property type="entry name" value="Tetraspanin"/>
    <property type="match status" value="1"/>
</dbReference>
<dbReference type="Proteomes" id="UP000242638">
    <property type="component" value="Unassembled WGS sequence"/>
</dbReference>
<dbReference type="PANTHER" id="PTHR19282">
    <property type="entry name" value="TETRASPANIN"/>
    <property type="match status" value="1"/>
</dbReference>
<dbReference type="PIRSF" id="PIRSF002419">
    <property type="entry name" value="Tetraspanin"/>
    <property type="match status" value="1"/>
</dbReference>
<dbReference type="GO" id="GO:0005886">
    <property type="term" value="C:plasma membrane"/>
    <property type="evidence" value="ECO:0007669"/>
    <property type="project" value="TreeGrafter"/>
</dbReference>
<dbReference type="Gene3D" id="1.10.1450.10">
    <property type="entry name" value="Tetraspanin"/>
    <property type="match status" value="1"/>
</dbReference>
<reference evidence="7" key="2">
    <citation type="submission" date="2025-08" db="UniProtKB">
        <authorList>
            <consortium name="Ensembl"/>
        </authorList>
    </citation>
    <scope>IDENTIFICATION</scope>
    <source>
        <strain evidence="7">Guanapo</strain>
    </source>
</reference>
<dbReference type="CDD" id="cd03160">
    <property type="entry name" value="CD37_CD82_like_LEL"/>
    <property type="match status" value="1"/>
</dbReference>
<dbReference type="STRING" id="8081.ENSPREP00000024221"/>
<evidence type="ECO:0000256" key="1">
    <source>
        <dbReference type="ARBA" id="ARBA00004141"/>
    </source>
</evidence>
<feature type="transmembrane region" description="Helical" evidence="6">
    <location>
        <begin position="218"/>
        <end position="241"/>
    </location>
</feature>
<dbReference type="SUPFAM" id="SSF48652">
    <property type="entry name" value="Tetraspanin"/>
    <property type="match status" value="1"/>
</dbReference>
<keyword evidence="4 6" id="KW-1133">Transmembrane helix</keyword>
<name>A0A3P9PQU1_POERE</name>
<dbReference type="AlphaFoldDB" id="A0A3P9PQU1"/>
<evidence type="ECO:0000256" key="5">
    <source>
        <dbReference type="ARBA" id="ARBA00023136"/>
    </source>
</evidence>
<keyword evidence="8" id="KW-1185">Reference proteome</keyword>
<dbReference type="InterPro" id="IPR018499">
    <property type="entry name" value="Tetraspanin/Peripherin"/>
</dbReference>
<evidence type="ECO:0000256" key="2">
    <source>
        <dbReference type="ARBA" id="ARBA00006840"/>
    </source>
</evidence>
<accession>A0A3P9PQU1</accession>
<dbReference type="Bgee" id="ENSPREG00000016305">
    <property type="expression patterns" value="Expressed in head and 1 other cell type or tissue"/>
</dbReference>
<feature type="transmembrane region" description="Helical" evidence="6">
    <location>
        <begin position="56"/>
        <end position="78"/>
    </location>
</feature>
<evidence type="ECO:0000256" key="6">
    <source>
        <dbReference type="RuleBase" id="RU361218"/>
    </source>
</evidence>
<sequence>MSKGCITVTKYFLFLFNLLFFIFGALIMGFGLWILFDKESFIAVLESSDTVKVASYILIGVGSLTMAMGFFGCIGAIYEIRCLLGLYFTCLLLILIAQVTAAVLIYIQRDPLKHEMSVIIRGLIVNYSGQNKTTEHAWDFVQRTMKCCGWTGPGNWSENISIKNSTQKLYSCSCRNDTMPGTDMKEFGLCKQLSEQPPVFEMGCITSVEKWLLDNCGIILGICIGVAVLQLLGMILSMCLCKSVVQEDYTKVPKY</sequence>
<dbReference type="InterPro" id="IPR000301">
    <property type="entry name" value="Tetraspanin_animals"/>
</dbReference>
<evidence type="ECO:0000256" key="3">
    <source>
        <dbReference type="ARBA" id="ARBA00022692"/>
    </source>
</evidence>
<dbReference type="GeneTree" id="ENSGT00940000158481"/>
<dbReference type="Ensembl" id="ENSPRET00000024466.1">
    <property type="protein sequence ID" value="ENSPREP00000024221.1"/>
    <property type="gene ID" value="ENSPREG00000016305.1"/>
</dbReference>
<reference evidence="7" key="3">
    <citation type="submission" date="2025-09" db="UniProtKB">
        <authorList>
            <consortium name="Ensembl"/>
        </authorList>
    </citation>
    <scope>IDENTIFICATION</scope>
    <source>
        <strain evidence="7">Guanapo</strain>
    </source>
</reference>
<dbReference type="PANTHER" id="PTHR19282:SF44">
    <property type="entry name" value="CD82 ANTIGEN"/>
    <property type="match status" value="1"/>
</dbReference>
<evidence type="ECO:0000313" key="8">
    <source>
        <dbReference type="Proteomes" id="UP000242638"/>
    </source>
</evidence>
<reference evidence="8" key="1">
    <citation type="submission" date="2013-11" db="EMBL/GenBank/DDBJ databases">
        <title>The genomic landscape of the Guanapo guppy.</title>
        <authorList>
            <person name="Kuenstner A."/>
            <person name="Dreyer C."/>
        </authorList>
    </citation>
    <scope>NUCLEOTIDE SEQUENCE</scope>
    <source>
        <strain evidence="8">Guanapo</strain>
    </source>
</reference>
<dbReference type="InterPro" id="IPR018503">
    <property type="entry name" value="Tetraspanin_CS"/>
</dbReference>
<comment type="similarity">
    <text evidence="2 6">Belongs to the tetraspanin (TM4SF) family.</text>
</comment>
<evidence type="ECO:0000313" key="7">
    <source>
        <dbReference type="Ensembl" id="ENSPREP00000024221.1"/>
    </source>
</evidence>
<dbReference type="OMA" id="TTEHAWD"/>
<evidence type="ECO:0000256" key="4">
    <source>
        <dbReference type="ARBA" id="ARBA00022989"/>
    </source>
</evidence>
<dbReference type="PROSITE" id="PS00421">
    <property type="entry name" value="TM4_1"/>
    <property type="match status" value="1"/>
</dbReference>
<feature type="transmembrane region" description="Helical" evidence="6">
    <location>
        <begin position="12"/>
        <end position="36"/>
    </location>
</feature>
<keyword evidence="5 6" id="KW-0472">Membrane</keyword>
<feature type="transmembrane region" description="Helical" evidence="6">
    <location>
        <begin position="85"/>
        <end position="107"/>
    </location>
</feature>
<dbReference type="InterPro" id="IPR008952">
    <property type="entry name" value="Tetraspanin_EC2_sf"/>
</dbReference>
<protein>
    <recommendedName>
        <fullName evidence="6">Tetraspanin</fullName>
    </recommendedName>
</protein>
<proteinExistence type="inferred from homology"/>
<dbReference type="PRINTS" id="PR00259">
    <property type="entry name" value="TMFOUR"/>
</dbReference>